<evidence type="ECO:0000259" key="4">
    <source>
        <dbReference type="Pfam" id="PF17173"/>
    </source>
</evidence>
<dbReference type="Pfam" id="PF17173">
    <property type="entry name" value="DUF5129"/>
    <property type="match status" value="1"/>
</dbReference>
<evidence type="ECO:0000313" key="5">
    <source>
        <dbReference type="EMBL" id="MBP2411009.1"/>
    </source>
</evidence>
<feature type="signal peptide" evidence="3">
    <location>
        <begin position="1"/>
        <end position="42"/>
    </location>
</feature>
<dbReference type="InterPro" id="IPR006311">
    <property type="entry name" value="TAT_signal"/>
</dbReference>
<keyword evidence="2" id="KW-1133">Transmembrane helix</keyword>
<evidence type="ECO:0000313" key="6">
    <source>
        <dbReference type="Proteomes" id="UP000698222"/>
    </source>
</evidence>
<accession>A0ABS4YQF2</accession>
<reference evidence="5 6" key="1">
    <citation type="submission" date="2021-03" db="EMBL/GenBank/DDBJ databases">
        <title>Sequencing the genomes of 1000 actinobacteria strains.</title>
        <authorList>
            <person name="Klenk H.-P."/>
        </authorList>
    </citation>
    <scope>NUCLEOTIDE SEQUENCE [LARGE SCALE GENOMIC DNA]</scope>
    <source>
        <strain evidence="5 6">DSM 14564</strain>
    </source>
</reference>
<evidence type="ECO:0000256" key="3">
    <source>
        <dbReference type="SAM" id="SignalP"/>
    </source>
</evidence>
<protein>
    <submittedName>
        <fullName evidence="5">Membrane protein YgcG</fullName>
    </submittedName>
</protein>
<feature type="domain" description="DUF5129" evidence="4">
    <location>
        <begin position="50"/>
        <end position="397"/>
    </location>
</feature>
<dbReference type="Gene3D" id="3.10.310.50">
    <property type="match status" value="1"/>
</dbReference>
<dbReference type="Proteomes" id="UP000698222">
    <property type="component" value="Unassembled WGS sequence"/>
</dbReference>
<feature type="chain" id="PRO_5046897843" evidence="3">
    <location>
        <begin position="43"/>
        <end position="515"/>
    </location>
</feature>
<dbReference type="PROSITE" id="PS51318">
    <property type="entry name" value="TAT"/>
    <property type="match status" value="1"/>
</dbReference>
<sequence>MSSPTVTSPLPPRRFLRRAGVMLVLTLALVMSLLLAPQPAQAAPPHSVSVTDTTGEVDPELLQARLKETDFRTEVDLAVVVLDVTEYGSDPAEATALNDAVVTHARDADPELLSEDGEQVAEGTVILALDPAHELFGTFAGGEVALDESGTEAVRDAMEPDAEDGRWADALEAGTQKYGGLLDRSWWQHPALGAAAAIVVVALVILAAAALVGRRTARRRVEAALPRYREVQQGRARTEEAARTLPSSSPYARAALAAQEDFRRRLEAAEQLHERLPAPRERSWTWGLTGSERSLARSFGTAVRHLDEADDDLLATSDLLRREGVWRTAWERELRPLRDSLSALGSALPEESDRSEQEAAASADVRELGGDIAVELDTLTADLEAERIDPDSALERLDTLTRELSAAVARLQEGRIDRLAADEEEREVLRRSAGDVQERGYRSVRGRRHALERDASQVGDVFWTLSPLLWYSSWTSRSASALESHRRSAGTGASRTAGDSPAADGFSEAGSSSRL</sequence>
<keyword evidence="3" id="KW-0732">Signal</keyword>
<name>A0ABS4YQF2_9MICO</name>
<comment type="caution">
    <text evidence="5">The sequence shown here is derived from an EMBL/GenBank/DDBJ whole genome shotgun (WGS) entry which is preliminary data.</text>
</comment>
<organism evidence="5 6">
    <name type="scientific">Brachybacterium fresconis</name>
    <dbReference type="NCBI Taxonomy" id="173363"/>
    <lineage>
        <taxon>Bacteria</taxon>
        <taxon>Bacillati</taxon>
        <taxon>Actinomycetota</taxon>
        <taxon>Actinomycetes</taxon>
        <taxon>Micrococcales</taxon>
        <taxon>Dermabacteraceae</taxon>
        <taxon>Brachybacterium</taxon>
    </lineage>
</organism>
<gene>
    <name evidence="5" type="ORF">JOF44_003912</name>
</gene>
<keyword evidence="2" id="KW-0472">Membrane</keyword>
<dbReference type="InterPro" id="IPR033435">
    <property type="entry name" value="DUF5129"/>
</dbReference>
<feature type="region of interest" description="Disordered" evidence="1">
    <location>
        <begin position="482"/>
        <end position="515"/>
    </location>
</feature>
<dbReference type="RefSeq" id="WP_209895346.1">
    <property type="nucleotide sequence ID" value="NZ_BAAAJV010000053.1"/>
</dbReference>
<evidence type="ECO:0000256" key="2">
    <source>
        <dbReference type="SAM" id="Phobius"/>
    </source>
</evidence>
<dbReference type="EMBL" id="JAGIOC010000001">
    <property type="protein sequence ID" value="MBP2411009.1"/>
    <property type="molecule type" value="Genomic_DNA"/>
</dbReference>
<proteinExistence type="predicted"/>
<evidence type="ECO:0000256" key="1">
    <source>
        <dbReference type="SAM" id="MobiDB-lite"/>
    </source>
</evidence>
<keyword evidence="6" id="KW-1185">Reference proteome</keyword>
<keyword evidence="2" id="KW-0812">Transmembrane</keyword>
<feature type="transmembrane region" description="Helical" evidence="2">
    <location>
        <begin position="191"/>
        <end position="212"/>
    </location>
</feature>